<accession>A0A7M2WV36</accession>
<dbReference type="InterPro" id="IPR036104">
    <property type="entry name" value="BFN_sf"/>
</dbReference>
<organism evidence="2 3">
    <name type="scientific">Humisphaera borealis</name>
    <dbReference type="NCBI Taxonomy" id="2807512"/>
    <lineage>
        <taxon>Bacteria</taxon>
        <taxon>Pseudomonadati</taxon>
        <taxon>Planctomycetota</taxon>
        <taxon>Phycisphaerae</taxon>
        <taxon>Tepidisphaerales</taxon>
        <taxon>Tepidisphaeraceae</taxon>
        <taxon>Humisphaera</taxon>
    </lineage>
</organism>
<evidence type="ECO:0000313" key="3">
    <source>
        <dbReference type="Proteomes" id="UP000593765"/>
    </source>
</evidence>
<dbReference type="GO" id="GO:0004518">
    <property type="term" value="F:nuclease activity"/>
    <property type="evidence" value="ECO:0007669"/>
    <property type="project" value="InterPro"/>
</dbReference>
<sequence length="130" mass="14411">MSVQMELHKIIISEMQDQQIIVLKEVDGERKFPIVIGSGEAYAIDRRLKGIVHPRPLTHDLLASVIEAMGGVIDRIEINNLQDHTFFARIHIRQNGSVHKVDSRPSDAIALGVATSVPIYVAEHVLGEVS</sequence>
<feature type="domain" description="BFN" evidence="1">
    <location>
        <begin position="2"/>
        <end position="130"/>
    </location>
</feature>
<keyword evidence="3" id="KW-1185">Reference proteome</keyword>
<evidence type="ECO:0000313" key="2">
    <source>
        <dbReference type="EMBL" id="QOV89345.1"/>
    </source>
</evidence>
<dbReference type="PANTHER" id="PTHR15160:SF1">
    <property type="entry name" value="VON HIPPEL-LINDAU DISEASE TUMOR SUPPRESSOR"/>
    <property type="match status" value="1"/>
</dbReference>
<dbReference type="EMBL" id="CP063458">
    <property type="protein sequence ID" value="QOV89345.1"/>
    <property type="molecule type" value="Genomic_DNA"/>
</dbReference>
<name>A0A7M2WV36_9BACT</name>
<dbReference type="SUPFAM" id="SSF103256">
    <property type="entry name" value="Hypothetical protein TM0160"/>
    <property type="match status" value="1"/>
</dbReference>
<dbReference type="KEGG" id="hbs:IPV69_24590"/>
<gene>
    <name evidence="2" type="ORF">IPV69_24590</name>
</gene>
<dbReference type="PROSITE" id="PS51658">
    <property type="entry name" value="BFN"/>
    <property type="match status" value="1"/>
</dbReference>
<dbReference type="AlphaFoldDB" id="A0A7M2WV36"/>
<reference evidence="2 3" key="1">
    <citation type="submission" date="2020-10" db="EMBL/GenBank/DDBJ databases">
        <title>Wide distribution of Phycisphaera-like planctomycetes from WD2101 soil group in peatlands and genome analysis of the first cultivated representative.</title>
        <authorList>
            <person name="Dedysh S.N."/>
            <person name="Beletsky A.V."/>
            <person name="Ivanova A."/>
            <person name="Kulichevskaya I.S."/>
            <person name="Suzina N.E."/>
            <person name="Philippov D.A."/>
            <person name="Rakitin A.L."/>
            <person name="Mardanov A.V."/>
            <person name="Ravin N.V."/>
        </authorList>
    </citation>
    <scope>NUCLEOTIDE SEQUENCE [LARGE SCALE GENOMIC DNA]</scope>
    <source>
        <strain evidence="2 3">M1803</strain>
    </source>
</reference>
<dbReference type="Pfam" id="PF02577">
    <property type="entry name" value="BFN_dom"/>
    <property type="match status" value="1"/>
</dbReference>
<proteinExistence type="predicted"/>
<dbReference type="RefSeq" id="WP_206292379.1">
    <property type="nucleotide sequence ID" value="NZ_CP063458.1"/>
</dbReference>
<dbReference type="InterPro" id="IPR003729">
    <property type="entry name" value="Bi_nuclease_dom"/>
</dbReference>
<protein>
    <submittedName>
        <fullName evidence="2">Bifunctional nuclease family protein</fullName>
    </submittedName>
</protein>
<dbReference type="Gene3D" id="3.10.690.10">
    <property type="entry name" value="Bifunctional nuclease domain"/>
    <property type="match status" value="1"/>
</dbReference>
<dbReference type="PANTHER" id="PTHR15160">
    <property type="entry name" value="VON HIPPEL-LINDAU PROTEIN"/>
    <property type="match status" value="1"/>
</dbReference>
<dbReference type="Proteomes" id="UP000593765">
    <property type="component" value="Chromosome"/>
</dbReference>
<evidence type="ECO:0000259" key="1">
    <source>
        <dbReference type="PROSITE" id="PS51658"/>
    </source>
</evidence>